<keyword evidence="10 12" id="KW-0739">Sodium transport</keyword>
<keyword evidence="8 12" id="KW-0406">Ion transport</keyword>
<dbReference type="HOGENOM" id="CLU_2075831_0_0_1"/>
<keyword evidence="9 13" id="KW-0472">Membrane</keyword>
<evidence type="ECO:0000256" key="12">
    <source>
        <dbReference type="RuleBase" id="RU000679"/>
    </source>
</evidence>
<evidence type="ECO:0000256" key="2">
    <source>
        <dbReference type="ARBA" id="ARBA00007193"/>
    </source>
</evidence>
<protein>
    <submittedName>
        <fullName evidence="14">Uncharacterized protein</fullName>
    </submittedName>
</protein>
<dbReference type="Proteomes" id="UP000015102">
    <property type="component" value="Unassembled WGS sequence"/>
</dbReference>
<evidence type="ECO:0000313" key="14">
    <source>
        <dbReference type="EnsemblMetazoa" id="MESCA011534-PA"/>
    </source>
</evidence>
<sequence>MSEESNNSRFFKVFSKRSSLDLAPDVQKSPDTKRSLCGRILWILVFILSSYICSILVWKSVSILSGDPIQITVDEQLSSIAEIPFPAMTICPQKKIKDNINLVTILEAYFKENITAAK</sequence>
<evidence type="ECO:0000256" key="7">
    <source>
        <dbReference type="ARBA" id="ARBA00023053"/>
    </source>
</evidence>
<keyword evidence="3 12" id="KW-0813">Transport</keyword>
<name>T1H5F7_MEGSC</name>
<evidence type="ECO:0000256" key="9">
    <source>
        <dbReference type="ARBA" id="ARBA00023136"/>
    </source>
</evidence>
<dbReference type="GO" id="GO:0016020">
    <property type="term" value="C:membrane"/>
    <property type="evidence" value="ECO:0007669"/>
    <property type="project" value="UniProtKB-SubCell"/>
</dbReference>
<keyword evidence="7" id="KW-0915">Sodium</keyword>
<evidence type="ECO:0000256" key="10">
    <source>
        <dbReference type="ARBA" id="ARBA00023201"/>
    </source>
</evidence>
<dbReference type="GO" id="GO:0005272">
    <property type="term" value="F:sodium channel activity"/>
    <property type="evidence" value="ECO:0007669"/>
    <property type="project" value="UniProtKB-KW"/>
</dbReference>
<dbReference type="STRING" id="36166.T1H5F7"/>
<evidence type="ECO:0000256" key="5">
    <source>
        <dbReference type="ARBA" id="ARBA00022692"/>
    </source>
</evidence>
<evidence type="ECO:0000256" key="6">
    <source>
        <dbReference type="ARBA" id="ARBA00022989"/>
    </source>
</evidence>
<evidence type="ECO:0000313" key="15">
    <source>
        <dbReference type="Proteomes" id="UP000015102"/>
    </source>
</evidence>
<dbReference type="EMBL" id="CAQQ02110194">
    <property type="status" value="NOT_ANNOTATED_CDS"/>
    <property type="molecule type" value="Genomic_DNA"/>
</dbReference>
<dbReference type="EnsemblMetazoa" id="MESCA011534-RA">
    <property type="protein sequence ID" value="MESCA011534-PA"/>
    <property type="gene ID" value="MESCA011534"/>
</dbReference>
<dbReference type="AlphaFoldDB" id="T1H5F7"/>
<evidence type="ECO:0000256" key="4">
    <source>
        <dbReference type="ARBA" id="ARBA00022461"/>
    </source>
</evidence>
<evidence type="ECO:0000256" key="1">
    <source>
        <dbReference type="ARBA" id="ARBA00004141"/>
    </source>
</evidence>
<dbReference type="InterPro" id="IPR001873">
    <property type="entry name" value="ENaC"/>
</dbReference>
<dbReference type="Pfam" id="PF00858">
    <property type="entry name" value="ASC"/>
    <property type="match status" value="1"/>
</dbReference>
<keyword evidence="4 12" id="KW-0894">Sodium channel</keyword>
<comment type="similarity">
    <text evidence="2 12">Belongs to the amiloride-sensitive sodium channel (TC 1.A.6) family.</text>
</comment>
<organism evidence="14 15">
    <name type="scientific">Megaselia scalaris</name>
    <name type="common">Humpbacked fly</name>
    <name type="synonym">Phora scalaris</name>
    <dbReference type="NCBI Taxonomy" id="36166"/>
    <lineage>
        <taxon>Eukaryota</taxon>
        <taxon>Metazoa</taxon>
        <taxon>Ecdysozoa</taxon>
        <taxon>Arthropoda</taxon>
        <taxon>Hexapoda</taxon>
        <taxon>Insecta</taxon>
        <taxon>Pterygota</taxon>
        <taxon>Neoptera</taxon>
        <taxon>Endopterygota</taxon>
        <taxon>Diptera</taxon>
        <taxon>Brachycera</taxon>
        <taxon>Muscomorpha</taxon>
        <taxon>Platypezoidea</taxon>
        <taxon>Phoridae</taxon>
        <taxon>Megaseliini</taxon>
        <taxon>Megaselia</taxon>
    </lineage>
</organism>
<keyword evidence="6 13" id="KW-1133">Transmembrane helix</keyword>
<keyword evidence="11 12" id="KW-0407">Ion channel</keyword>
<reference evidence="15" key="1">
    <citation type="submission" date="2013-02" db="EMBL/GenBank/DDBJ databases">
        <authorList>
            <person name="Hughes D."/>
        </authorList>
    </citation>
    <scope>NUCLEOTIDE SEQUENCE</scope>
    <source>
        <strain>Durham</strain>
        <strain evidence="15">NC isolate 2 -- Noor lab</strain>
    </source>
</reference>
<evidence type="ECO:0000256" key="8">
    <source>
        <dbReference type="ARBA" id="ARBA00023065"/>
    </source>
</evidence>
<keyword evidence="15" id="KW-1185">Reference proteome</keyword>
<comment type="subcellular location">
    <subcellularLocation>
        <location evidence="1">Membrane</location>
        <topology evidence="1">Multi-pass membrane protein</topology>
    </subcellularLocation>
</comment>
<reference evidence="14" key="2">
    <citation type="submission" date="2015-06" db="UniProtKB">
        <authorList>
            <consortium name="EnsemblMetazoa"/>
        </authorList>
    </citation>
    <scope>IDENTIFICATION</scope>
</reference>
<feature type="transmembrane region" description="Helical" evidence="13">
    <location>
        <begin position="40"/>
        <end position="58"/>
    </location>
</feature>
<evidence type="ECO:0000256" key="13">
    <source>
        <dbReference type="SAM" id="Phobius"/>
    </source>
</evidence>
<accession>T1H5F7</accession>
<evidence type="ECO:0000256" key="11">
    <source>
        <dbReference type="ARBA" id="ARBA00023303"/>
    </source>
</evidence>
<keyword evidence="5 12" id="KW-0812">Transmembrane</keyword>
<proteinExistence type="inferred from homology"/>
<evidence type="ECO:0000256" key="3">
    <source>
        <dbReference type="ARBA" id="ARBA00022448"/>
    </source>
</evidence>